<dbReference type="Pfam" id="PF02021">
    <property type="entry name" value="UPF0102"/>
    <property type="match status" value="1"/>
</dbReference>
<accession>A0ABS8GDG9</accession>
<comment type="similarity">
    <text evidence="1 2">Belongs to the UPF0102 family.</text>
</comment>
<dbReference type="EMBL" id="JAJEWP010000010">
    <property type="protein sequence ID" value="MCC2618296.1"/>
    <property type="molecule type" value="Genomic_DNA"/>
</dbReference>
<dbReference type="CDD" id="cd20736">
    <property type="entry name" value="PoNe_Nuclease"/>
    <property type="match status" value="1"/>
</dbReference>
<evidence type="ECO:0000313" key="4">
    <source>
        <dbReference type="Proteomes" id="UP001520878"/>
    </source>
</evidence>
<dbReference type="RefSeq" id="WP_229163081.1">
    <property type="nucleotide sequence ID" value="NZ_JAJEWP010000010.1"/>
</dbReference>
<keyword evidence="4" id="KW-1185">Reference proteome</keyword>
<dbReference type="NCBIfam" id="NF009150">
    <property type="entry name" value="PRK12497.1-3"/>
    <property type="match status" value="1"/>
</dbReference>
<proteinExistence type="inferred from homology"/>
<comment type="caution">
    <text evidence="3">The sequence shown here is derived from an EMBL/GenBank/DDBJ whole genome shotgun (WGS) entry which is preliminary data.</text>
</comment>
<dbReference type="Proteomes" id="UP001520878">
    <property type="component" value="Unassembled WGS sequence"/>
</dbReference>
<dbReference type="InterPro" id="IPR003509">
    <property type="entry name" value="UPF0102_YraN-like"/>
</dbReference>
<dbReference type="HAMAP" id="MF_00048">
    <property type="entry name" value="UPF0102"/>
    <property type="match status" value="1"/>
</dbReference>
<gene>
    <name evidence="3" type="ORF">LJ739_18715</name>
</gene>
<dbReference type="PANTHER" id="PTHR34039:SF1">
    <property type="entry name" value="UPF0102 PROTEIN YRAN"/>
    <property type="match status" value="1"/>
</dbReference>
<organism evidence="3 4">
    <name type="scientific">Fluctibacter halophilus</name>
    <dbReference type="NCBI Taxonomy" id="226011"/>
    <lineage>
        <taxon>Bacteria</taxon>
        <taxon>Pseudomonadati</taxon>
        <taxon>Pseudomonadota</taxon>
        <taxon>Gammaproteobacteria</taxon>
        <taxon>Alteromonadales</taxon>
        <taxon>Alteromonadaceae</taxon>
        <taxon>Fluctibacter</taxon>
    </lineage>
</organism>
<dbReference type="Gene3D" id="3.40.1350.10">
    <property type="match status" value="1"/>
</dbReference>
<dbReference type="SUPFAM" id="SSF52980">
    <property type="entry name" value="Restriction endonuclease-like"/>
    <property type="match status" value="1"/>
</dbReference>
<dbReference type="InterPro" id="IPR011856">
    <property type="entry name" value="tRNA_endonuc-like_dom_sf"/>
</dbReference>
<dbReference type="PANTHER" id="PTHR34039">
    <property type="entry name" value="UPF0102 PROTEIN YRAN"/>
    <property type="match status" value="1"/>
</dbReference>
<dbReference type="InterPro" id="IPR011335">
    <property type="entry name" value="Restrct_endonuc-II-like"/>
</dbReference>
<evidence type="ECO:0000256" key="1">
    <source>
        <dbReference type="ARBA" id="ARBA00006738"/>
    </source>
</evidence>
<dbReference type="NCBIfam" id="TIGR00252">
    <property type="entry name" value="YraN family protein"/>
    <property type="match status" value="1"/>
</dbReference>
<reference evidence="3 4" key="1">
    <citation type="submission" date="2021-10" db="EMBL/GenBank/DDBJ databases">
        <title>Draft genome of Aestuariibacter halophilus JC2043.</title>
        <authorList>
            <person name="Emsley S.A."/>
            <person name="Pfannmuller K.M."/>
            <person name="Ushijima B."/>
            <person name="Saw J.H."/>
            <person name="Videau P."/>
        </authorList>
    </citation>
    <scope>NUCLEOTIDE SEQUENCE [LARGE SCALE GENOMIC DNA]</scope>
    <source>
        <strain evidence="3 4">JC2043</strain>
    </source>
</reference>
<protein>
    <recommendedName>
        <fullName evidence="2">UPF0102 protein LJ739_18715</fullName>
    </recommendedName>
</protein>
<sequence>MAKWLKLRSSVWQAVKQTLPGQRGALAEHLAGRFLQRAGLTLVATNYRCRRGEIDLVMREHTHWVFVEVKYRSRQNHGRAAEQFDYHKRRRVESAAMHYLQHHGLNPACTEHRIDLVAIDGERIAWFKAV</sequence>
<evidence type="ECO:0000256" key="2">
    <source>
        <dbReference type="HAMAP-Rule" id="MF_00048"/>
    </source>
</evidence>
<name>A0ABS8GDG9_9ALTE</name>
<evidence type="ECO:0000313" key="3">
    <source>
        <dbReference type="EMBL" id="MCC2618296.1"/>
    </source>
</evidence>